<dbReference type="InterPro" id="IPR014982">
    <property type="entry name" value="GSCFA"/>
</dbReference>
<gene>
    <name evidence="2" type="ORF">DSM00_2515</name>
</gene>
<sequence>MKLQTIIPLKQFENQIHIDSQLLLVGSCFVENIGRKLIDFKFKSVVNPFGILFHPEVIARTFEYAANNKKFTASDVLKVDEAYVSFDAHSQLNDTHQNGILENLNSALETLISSCVASSHIIITLGTAWGYDYKLEHKIVANCHKIPQREFDKKLASPAQIDNALIRIINSIYKLNTDVHIIFTVSPVRHIKDGFIENQRSKAHLITAIHNILDSHTNVGYFPSFELMMDELRDYRFYDRDLIHPNDLAVDYIWERFSSSYFSSETQAVLKRIDEIQRGLSHRAFNPESKNHQDFLKNLQNKIHNLQDSFPHIQF</sequence>
<dbReference type="AlphaFoldDB" id="A0A4Q0P6E6"/>
<evidence type="ECO:0000259" key="1">
    <source>
        <dbReference type="Pfam" id="PF08885"/>
    </source>
</evidence>
<name>A0A4Q0P6E6_9FLAO</name>
<protein>
    <submittedName>
        <fullName evidence="2">GSCFA family protein</fullName>
    </submittedName>
</protein>
<dbReference type="GO" id="GO:0016788">
    <property type="term" value="F:hydrolase activity, acting on ester bonds"/>
    <property type="evidence" value="ECO:0007669"/>
    <property type="project" value="UniProtKB-ARBA"/>
</dbReference>
<evidence type="ECO:0000313" key="2">
    <source>
        <dbReference type="EMBL" id="RXG21666.1"/>
    </source>
</evidence>
<reference evidence="2 3" key="1">
    <citation type="submission" date="2018-07" db="EMBL/GenBank/DDBJ databases">
        <title>Leeuwenhoekiella genomics.</title>
        <authorList>
            <person name="Tahon G."/>
            <person name="Willems A."/>
        </authorList>
    </citation>
    <scope>NUCLEOTIDE SEQUENCE [LARGE SCALE GENOMIC DNA]</scope>
    <source>
        <strain evidence="2 3">LMG 22550</strain>
    </source>
</reference>
<organism evidence="2 3">
    <name type="scientific">Leeuwenhoekiella aequorea</name>
    <dbReference type="NCBI Taxonomy" id="283736"/>
    <lineage>
        <taxon>Bacteria</taxon>
        <taxon>Pseudomonadati</taxon>
        <taxon>Bacteroidota</taxon>
        <taxon>Flavobacteriia</taxon>
        <taxon>Flavobacteriales</taxon>
        <taxon>Flavobacteriaceae</taxon>
        <taxon>Leeuwenhoekiella</taxon>
    </lineage>
</organism>
<dbReference type="EMBL" id="QOVM01000005">
    <property type="protein sequence ID" value="RXG21666.1"/>
    <property type="molecule type" value="Genomic_DNA"/>
</dbReference>
<dbReference type="Pfam" id="PF08885">
    <property type="entry name" value="GSCFA"/>
    <property type="match status" value="1"/>
</dbReference>
<accession>A0A4Q0P6E6</accession>
<dbReference type="Proteomes" id="UP000289238">
    <property type="component" value="Unassembled WGS sequence"/>
</dbReference>
<comment type="caution">
    <text evidence="2">The sequence shown here is derived from an EMBL/GenBank/DDBJ whole genome shotgun (WGS) entry which is preliminary data.</text>
</comment>
<keyword evidence="3" id="KW-1185">Reference proteome</keyword>
<dbReference type="RefSeq" id="WP_128758276.1">
    <property type="nucleotide sequence ID" value="NZ_QOVM01000005.1"/>
</dbReference>
<dbReference type="OrthoDB" id="9807687at2"/>
<dbReference type="Gene3D" id="3.40.50.1110">
    <property type="entry name" value="SGNH hydrolase"/>
    <property type="match status" value="1"/>
</dbReference>
<feature type="domain" description="GSCFA" evidence="1">
    <location>
        <begin position="22"/>
        <end position="257"/>
    </location>
</feature>
<proteinExistence type="predicted"/>
<dbReference type="SUPFAM" id="SSF52266">
    <property type="entry name" value="SGNH hydrolase"/>
    <property type="match status" value="1"/>
</dbReference>
<evidence type="ECO:0000313" key="3">
    <source>
        <dbReference type="Proteomes" id="UP000289238"/>
    </source>
</evidence>
<dbReference type="InterPro" id="IPR036514">
    <property type="entry name" value="SGNH_hydro_sf"/>
</dbReference>